<dbReference type="InterPro" id="IPR036291">
    <property type="entry name" value="NAD(P)-bd_dom_sf"/>
</dbReference>
<evidence type="ECO:0000313" key="7">
    <source>
        <dbReference type="EMBL" id="RDX76226.1"/>
    </source>
</evidence>
<feature type="non-terminal residue" evidence="7">
    <location>
        <position position="1"/>
    </location>
</feature>
<dbReference type="PROSITE" id="PS00065">
    <property type="entry name" value="D_2_HYDROXYACID_DH_1"/>
    <property type="match status" value="1"/>
</dbReference>
<keyword evidence="2" id="KW-0560">Oxidoreductase</keyword>
<dbReference type="GO" id="GO:0005829">
    <property type="term" value="C:cytosol"/>
    <property type="evidence" value="ECO:0007669"/>
    <property type="project" value="TreeGrafter"/>
</dbReference>
<dbReference type="GO" id="GO:0030267">
    <property type="term" value="F:glyoxylate reductase (NADPH) activity"/>
    <property type="evidence" value="ECO:0007669"/>
    <property type="project" value="UniProtKB-EC"/>
</dbReference>
<keyword evidence="8" id="KW-1185">Reference proteome</keyword>
<dbReference type="Pfam" id="PF00389">
    <property type="entry name" value="2-Hacid_dh"/>
    <property type="match status" value="2"/>
</dbReference>
<gene>
    <name evidence="7" type="primary">HPR3</name>
    <name evidence="7" type="ORF">CR513_43805</name>
</gene>
<sequence>MAEEVHNLQDHRKVLVLGPPTCFATLEPLYSHKFHFLNPYPSGLSLQNFIHLHHHHPFSIPAILCGSNYAITADVLRFLPSLRLVITASAGTDHIDLIECRRRGIQVATAGGVFSEDVADMAVALLIDVVRKISVADRYLRAHNHDNTPWDLFTFCSKLSGKRVGVVGLGSIGMEVAKRLECFGCIILYHSKHKKASVSYPFYSSVVELATSCDVLVVCCALNEQTKHIINREVILALGKGGFIVNVGRGGLIDEKELVKCLMEGEIGGAGLDVFENEPRVPKELFKMNNVVLSPHCAVFTVETMMNLCELVGGNLEAFFSNKPLITEKLLYHFLGAQSSMAMADKHNHNDNKELQPLLVFGPPLIFPTFEAQNFHNYRFLKAFSSQLPLHQFLTKQNVDPSSIQAILCNPHQKVTANDIRLLPSLSIIVTSSAGTDHIDLAECSHRGIQVFSIAGDHSEDVADMAVGLLIDVMWKISAANRHVRKWGPSMPLNLSFGSKLEGKRVGIVGLGKIGGEVAKRLEAFGCRIMYNSRSQKSFVSYPFYSNVVELADNSDILVVCGALNEQTRHIINREVMLALGKDGVIVNVGRGALIDEKELVRCLMEGEIGGAGLDVFENEPNVPKQLIPLDNVVLSPHAASLTSNYLNVVSECVAERLEAFFSSKLPSTPVLNG</sequence>
<dbReference type="InterPro" id="IPR006139">
    <property type="entry name" value="D-isomer_2_OHA_DH_cat_dom"/>
</dbReference>
<feature type="domain" description="D-isomer specific 2-hydroxyacid dehydrogenase NAD-binding" evidence="6">
    <location>
        <begin position="468"/>
        <end position="640"/>
    </location>
</feature>
<dbReference type="Proteomes" id="UP000257109">
    <property type="component" value="Unassembled WGS sequence"/>
</dbReference>
<accession>A0A371FD47</accession>
<keyword evidence="3" id="KW-0520">NAD</keyword>
<evidence type="ECO:0000259" key="6">
    <source>
        <dbReference type="Pfam" id="PF02826"/>
    </source>
</evidence>
<dbReference type="InterPro" id="IPR050223">
    <property type="entry name" value="D-isomer_2-hydroxyacid_DH"/>
</dbReference>
<evidence type="ECO:0000313" key="8">
    <source>
        <dbReference type="Proteomes" id="UP000257109"/>
    </source>
</evidence>
<evidence type="ECO:0000256" key="3">
    <source>
        <dbReference type="ARBA" id="ARBA00023027"/>
    </source>
</evidence>
<dbReference type="SUPFAM" id="SSF52283">
    <property type="entry name" value="Formate/glycerate dehydrogenase catalytic domain-like"/>
    <property type="match status" value="2"/>
</dbReference>
<dbReference type="InterPro" id="IPR029752">
    <property type="entry name" value="D-isomer_DH_CS1"/>
</dbReference>
<dbReference type="OrthoDB" id="298012at2759"/>
<feature type="domain" description="D-isomer specific 2-hydroxyacid dehydrogenase catalytic" evidence="5">
    <location>
        <begin position="402"/>
        <end position="671"/>
    </location>
</feature>
<comment type="caution">
    <text evidence="7">The sequence shown here is derived from an EMBL/GenBank/DDBJ whole genome shotgun (WGS) entry which is preliminary data.</text>
</comment>
<dbReference type="GO" id="GO:0009853">
    <property type="term" value="P:photorespiration"/>
    <property type="evidence" value="ECO:0007669"/>
    <property type="project" value="UniProtKB-ARBA"/>
</dbReference>
<evidence type="ECO:0000256" key="1">
    <source>
        <dbReference type="ARBA" id="ARBA00022857"/>
    </source>
</evidence>
<dbReference type="GO" id="GO:0016618">
    <property type="term" value="F:hydroxypyruvate reductase [NAD(P)H] activity"/>
    <property type="evidence" value="ECO:0007669"/>
    <property type="project" value="TreeGrafter"/>
</dbReference>
<organism evidence="7 8">
    <name type="scientific">Mucuna pruriens</name>
    <name type="common">Velvet bean</name>
    <name type="synonym">Dolichos pruriens</name>
    <dbReference type="NCBI Taxonomy" id="157652"/>
    <lineage>
        <taxon>Eukaryota</taxon>
        <taxon>Viridiplantae</taxon>
        <taxon>Streptophyta</taxon>
        <taxon>Embryophyta</taxon>
        <taxon>Tracheophyta</taxon>
        <taxon>Spermatophyta</taxon>
        <taxon>Magnoliopsida</taxon>
        <taxon>eudicotyledons</taxon>
        <taxon>Gunneridae</taxon>
        <taxon>Pentapetalae</taxon>
        <taxon>rosids</taxon>
        <taxon>fabids</taxon>
        <taxon>Fabales</taxon>
        <taxon>Fabaceae</taxon>
        <taxon>Papilionoideae</taxon>
        <taxon>50 kb inversion clade</taxon>
        <taxon>NPAAA clade</taxon>
        <taxon>indigoferoid/millettioid clade</taxon>
        <taxon>Phaseoleae</taxon>
        <taxon>Mucuna</taxon>
    </lineage>
</organism>
<dbReference type="PANTHER" id="PTHR10996">
    <property type="entry name" value="2-HYDROXYACID DEHYDROGENASE-RELATED"/>
    <property type="match status" value="1"/>
</dbReference>
<evidence type="ECO:0000256" key="2">
    <source>
        <dbReference type="ARBA" id="ARBA00023002"/>
    </source>
</evidence>
<dbReference type="EMBL" id="QJKJ01009585">
    <property type="protein sequence ID" value="RDX76226.1"/>
    <property type="molecule type" value="Genomic_DNA"/>
</dbReference>
<feature type="domain" description="D-isomer specific 2-hydroxyacid dehydrogenase catalytic" evidence="5">
    <location>
        <begin position="62"/>
        <end position="326"/>
    </location>
</feature>
<dbReference type="PANTHER" id="PTHR10996:SF179">
    <property type="entry name" value="D-ISOMER SPECIFIC 2-HYDROXYACID DEHYDROGENASE FAMILY PROTEIN-RELATED"/>
    <property type="match status" value="1"/>
</dbReference>
<dbReference type="SUPFAM" id="SSF51735">
    <property type="entry name" value="NAD(P)-binding Rossmann-fold domains"/>
    <property type="match status" value="2"/>
</dbReference>
<dbReference type="STRING" id="157652.A0A371FD47"/>
<dbReference type="InterPro" id="IPR006140">
    <property type="entry name" value="D-isomer_DH_NAD-bd"/>
</dbReference>
<reference evidence="7" key="1">
    <citation type="submission" date="2018-05" db="EMBL/GenBank/DDBJ databases">
        <title>Draft genome of Mucuna pruriens seed.</title>
        <authorList>
            <person name="Nnadi N.E."/>
            <person name="Vos R."/>
            <person name="Hasami M.H."/>
            <person name="Devisetty U.K."/>
            <person name="Aguiy J.C."/>
        </authorList>
    </citation>
    <scope>NUCLEOTIDE SEQUENCE [LARGE SCALE GENOMIC DNA]</scope>
    <source>
        <strain evidence="7">JCA_2017</strain>
    </source>
</reference>
<evidence type="ECO:0000259" key="5">
    <source>
        <dbReference type="Pfam" id="PF00389"/>
    </source>
</evidence>
<dbReference type="AlphaFoldDB" id="A0A371FD47"/>
<dbReference type="EC" id="1.1.1.79" evidence="4"/>
<evidence type="ECO:0000256" key="4">
    <source>
        <dbReference type="ARBA" id="ARBA00066661"/>
    </source>
</evidence>
<dbReference type="FunFam" id="3.40.50.720:FF:000213">
    <property type="entry name" value="Putative 2-hydroxyacid dehydrogenase"/>
    <property type="match status" value="2"/>
</dbReference>
<dbReference type="CDD" id="cd12156">
    <property type="entry name" value="HPPR"/>
    <property type="match status" value="2"/>
</dbReference>
<feature type="domain" description="D-isomer specific 2-hydroxyacid dehydrogenase NAD-binding" evidence="6">
    <location>
        <begin position="123"/>
        <end position="298"/>
    </location>
</feature>
<proteinExistence type="predicted"/>
<keyword evidence="1" id="KW-0521">NADP</keyword>
<dbReference type="Gene3D" id="3.40.50.720">
    <property type="entry name" value="NAD(P)-binding Rossmann-like Domain"/>
    <property type="match status" value="4"/>
</dbReference>
<dbReference type="GO" id="GO:0051287">
    <property type="term" value="F:NAD binding"/>
    <property type="evidence" value="ECO:0007669"/>
    <property type="project" value="InterPro"/>
</dbReference>
<protein>
    <recommendedName>
        <fullName evidence="4">glyoxylate reductase (NADP(+))</fullName>
        <ecNumber evidence="4">1.1.1.79</ecNumber>
    </recommendedName>
</protein>
<name>A0A371FD47_MUCPR</name>
<dbReference type="Pfam" id="PF02826">
    <property type="entry name" value="2-Hacid_dh_C"/>
    <property type="match status" value="2"/>
</dbReference>